<protein>
    <recommendedName>
        <fullName evidence="2">Phytanoyl-CoA dioxygenase</fullName>
    </recommendedName>
</protein>
<comment type="caution">
    <text evidence="1">The sequence shown here is derived from an EMBL/GenBank/DDBJ whole genome shotgun (WGS) entry which is preliminary data.</text>
</comment>
<evidence type="ECO:0000313" key="1">
    <source>
        <dbReference type="EMBL" id="OIR19136.1"/>
    </source>
</evidence>
<name>A0A1J5TSB7_9ZZZZ</name>
<dbReference type="EMBL" id="MLJW01000001">
    <property type="protein sequence ID" value="OIR19136.1"/>
    <property type="molecule type" value="Genomic_DNA"/>
</dbReference>
<proteinExistence type="predicted"/>
<accession>A0A1J5TSB7</accession>
<organism evidence="1">
    <name type="scientific">mine drainage metagenome</name>
    <dbReference type="NCBI Taxonomy" id="410659"/>
    <lineage>
        <taxon>unclassified sequences</taxon>
        <taxon>metagenomes</taxon>
        <taxon>ecological metagenomes</taxon>
    </lineage>
</organism>
<dbReference type="Gene3D" id="2.60.120.620">
    <property type="entry name" value="q2cbj1_9rhob like domain"/>
    <property type="match status" value="1"/>
</dbReference>
<evidence type="ECO:0008006" key="2">
    <source>
        <dbReference type="Google" id="ProtNLM"/>
    </source>
</evidence>
<dbReference type="SUPFAM" id="SSF51197">
    <property type="entry name" value="Clavaminate synthase-like"/>
    <property type="match status" value="1"/>
</dbReference>
<gene>
    <name evidence="1" type="ORF">GALL_00150</name>
</gene>
<dbReference type="AlphaFoldDB" id="A0A1J5TSB7"/>
<sequence>MRWSPHVKDTPDSEAAQLYHFDMERIKWLRFFIYLTDVDTNSGPHCFIKGTHRAGAIPKYMLDQGYARQSDEVIYKEFGKAAEVEFTGVRGTIIAEDSKGYHKGKMPNKGDRLLLAFELSASTFGANKRHLIRNVRVPQFLEFSKKYPRLYQNFDFT</sequence>
<reference evidence="1" key="1">
    <citation type="submission" date="2016-10" db="EMBL/GenBank/DDBJ databases">
        <title>Sequence of Gallionella enrichment culture.</title>
        <authorList>
            <person name="Poehlein A."/>
            <person name="Muehling M."/>
            <person name="Daniel R."/>
        </authorList>
    </citation>
    <scope>NUCLEOTIDE SEQUENCE</scope>
</reference>